<reference evidence="1 2" key="1">
    <citation type="submission" date="2020-07" db="EMBL/GenBank/DDBJ databases">
        <title>Genomic Encyclopedia of Type Strains, Phase IV (KMG-V): Genome sequencing to study the core and pangenomes of soil and plant-associated prokaryotes.</title>
        <authorList>
            <person name="Whitman W."/>
        </authorList>
    </citation>
    <scope>NUCLEOTIDE SEQUENCE [LARGE SCALE GENOMIC DNA]</scope>
    <source>
        <strain evidence="1 2">M8UP30</strain>
    </source>
</reference>
<evidence type="ECO:0000313" key="1">
    <source>
        <dbReference type="EMBL" id="NYF51773.1"/>
    </source>
</evidence>
<dbReference type="EMBL" id="JACCCV010000001">
    <property type="protein sequence ID" value="NYF51773.1"/>
    <property type="molecule type" value="Genomic_DNA"/>
</dbReference>
<accession>A0A7Y9NN18</accession>
<sequence>MDGDDISLYIGNPSMIFPPIVGKTLLIEASPEKNDSGMAKKFIR</sequence>
<name>A0A7Y9NN18_9BACT</name>
<dbReference type="AlphaFoldDB" id="A0A7Y9NN18"/>
<protein>
    <submittedName>
        <fullName evidence="1">Uncharacterized protein</fullName>
    </submittedName>
</protein>
<dbReference type="Proteomes" id="UP000534186">
    <property type="component" value="Unassembled WGS sequence"/>
</dbReference>
<comment type="caution">
    <text evidence="1">The sequence shown here is derived from an EMBL/GenBank/DDBJ whole genome shotgun (WGS) entry which is preliminary data.</text>
</comment>
<gene>
    <name evidence="1" type="ORF">HDF12_002138</name>
</gene>
<evidence type="ECO:0000313" key="2">
    <source>
        <dbReference type="Proteomes" id="UP000534186"/>
    </source>
</evidence>
<organism evidence="1 2">
    <name type="scientific">Tunturiibacter lichenicola</name>
    <dbReference type="NCBI Taxonomy" id="2051959"/>
    <lineage>
        <taxon>Bacteria</taxon>
        <taxon>Pseudomonadati</taxon>
        <taxon>Acidobacteriota</taxon>
        <taxon>Terriglobia</taxon>
        <taxon>Terriglobales</taxon>
        <taxon>Acidobacteriaceae</taxon>
        <taxon>Tunturiibacter</taxon>
    </lineage>
</organism>
<proteinExistence type="predicted"/>